<reference evidence="1 2" key="1">
    <citation type="submission" date="2019-02" db="EMBL/GenBank/DDBJ databases">
        <title>Deep-cultivation of Planctomycetes and their phenomic and genomic characterization uncovers novel biology.</title>
        <authorList>
            <person name="Wiegand S."/>
            <person name="Jogler M."/>
            <person name="Boedeker C."/>
            <person name="Pinto D."/>
            <person name="Vollmers J."/>
            <person name="Rivas-Marin E."/>
            <person name="Kohn T."/>
            <person name="Peeters S.H."/>
            <person name="Heuer A."/>
            <person name="Rast P."/>
            <person name="Oberbeckmann S."/>
            <person name="Bunk B."/>
            <person name="Jeske O."/>
            <person name="Meyerdierks A."/>
            <person name="Storesund J.E."/>
            <person name="Kallscheuer N."/>
            <person name="Luecker S."/>
            <person name="Lage O.M."/>
            <person name="Pohl T."/>
            <person name="Merkel B.J."/>
            <person name="Hornburger P."/>
            <person name="Mueller R.-W."/>
            <person name="Bruemmer F."/>
            <person name="Labrenz M."/>
            <person name="Spormann A.M."/>
            <person name="Op den Camp H."/>
            <person name="Overmann J."/>
            <person name="Amann R."/>
            <person name="Jetten M.S.M."/>
            <person name="Mascher T."/>
            <person name="Medema M.H."/>
            <person name="Devos D.P."/>
            <person name="Kaster A.-K."/>
            <person name="Ovreas L."/>
            <person name="Rohde M."/>
            <person name="Galperin M.Y."/>
            <person name="Jogler C."/>
        </authorList>
    </citation>
    <scope>NUCLEOTIDE SEQUENCE [LARGE SCALE GENOMIC DNA]</scope>
    <source>
        <strain evidence="1 2">TBK1r</strain>
    </source>
</reference>
<organism evidence="1 2">
    <name type="scientific">Stieleria magnilauensis</name>
    <dbReference type="NCBI Taxonomy" id="2527963"/>
    <lineage>
        <taxon>Bacteria</taxon>
        <taxon>Pseudomonadati</taxon>
        <taxon>Planctomycetota</taxon>
        <taxon>Planctomycetia</taxon>
        <taxon>Pirellulales</taxon>
        <taxon>Pirellulaceae</taxon>
        <taxon>Stieleria</taxon>
    </lineage>
</organism>
<protein>
    <submittedName>
        <fullName evidence="1">Uncharacterized protein</fullName>
    </submittedName>
</protein>
<dbReference type="Proteomes" id="UP000318081">
    <property type="component" value="Chromosome"/>
</dbReference>
<proteinExistence type="predicted"/>
<evidence type="ECO:0000313" key="1">
    <source>
        <dbReference type="EMBL" id="QDV84366.1"/>
    </source>
</evidence>
<keyword evidence="2" id="KW-1185">Reference proteome</keyword>
<sequence length="96" mass="11093">MPFGQKANGVDANALWEGRVARSKESPRLPAVKDCTCRGLGGWAYQSWLRPVRRRLAFRVLLAEQNQRRDQTPDLFVHLVELGIQFGRVSRFRDRL</sequence>
<accession>A0ABX5XSS3</accession>
<gene>
    <name evidence="1" type="ORF">TBK1r_33110</name>
</gene>
<dbReference type="EMBL" id="CP036432">
    <property type="protein sequence ID" value="QDV84366.1"/>
    <property type="molecule type" value="Genomic_DNA"/>
</dbReference>
<name>A0ABX5XSS3_9BACT</name>
<evidence type="ECO:0000313" key="2">
    <source>
        <dbReference type="Proteomes" id="UP000318081"/>
    </source>
</evidence>